<name>A0A918KSF1_9GAMM</name>
<dbReference type="Pfam" id="PF04828">
    <property type="entry name" value="GFA"/>
    <property type="match status" value="1"/>
</dbReference>
<dbReference type="SUPFAM" id="SSF51316">
    <property type="entry name" value="Mss4-like"/>
    <property type="match status" value="1"/>
</dbReference>
<evidence type="ECO:0000313" key="6">
    <source>
        <dbReference type="Proteomes" id="UP000626148"/>
    </source>
</evidence>
<evidence type="ECO:0000256" key="1">
    <source>
        <dbReference type="ARBA" id="ARBA00005495"/>
    </source>
</evidence>
<accession>A0A918KSF1</accession>
<reference evidence="5" key="1">
    <citation type="journal article" date="2014" name="Int. J. Syst. Evol. Microbiol.">
        <title>Complete genome sequence of Corynebacterium casei LMG S-19264T (=DSM 44701T), isolated from a smear-ripened cheese.</title>
        <authorList>
            <consortium name="US DOE Joint Genome Institute (JGI-PGF)"/>
            <person name="Walter F."/>
            <person name="Albersmeier A."/>
            <person name="Kalinowski J."/>
            <person name="Ruckert C."/>
        </authorList>
    </citation>
    <scope>NUCLEOTIDE SEQUENCE</scope>
    <source>
        <strain evidence="5">KCTC 22169</strain>
    </source>
</reference>
<gene>
    <name evidence="5" type="ORF">GCM10007392_47070</name>
</gene>
<dbReference type="InterPro" id="IPR011057">
    <property type="entry name" value="Mss4-like_sf"/>
</dbReference>
<dbReference type="GO" id="GO:0046872">
    <property type="term" value="F:metal ion binding"/>
    <property type="evidence" value="ECO:0007669"/>
    <property type="project" value="UniProtKB-KW"/>
</dbReference>
<evidence type="ECO:0000256" key="3">
    <source>
        <dbReference type="ARBA" id="ARBA00022833"/>
    </source>
</evidence>
<evidence type="ECO:0000256" key="2">
    <source>
        <dbReference type="ARBA" id="ARBA00022723"/>
    </source>
</evidence>
<keyword evidence="6" id="KW-1185">Reference proteome</keyword>
<evidence type="ECO:0000259" key="4">
    <source>
        <dbReference type="Pfam" id="PF04828"/>
    </source>
</evidence>
<dbReference type="Gene3D" id="3.90.1590.10">
    <property type="entry name" value="glutathione-dependent formaldehyde- activating enzyme (gfa)"/>
    <property type="match status" value="1"/>
</dbReference>
<dbReference type="InterPro" id="IPR006913">
    <property type="entry name" value="CENP-V/GFA"/>
</dbReference>
<dbReference type="AlphaFoldDB" id="A0A918KSF1"/>
<evidence type="ECO:0000313" key="5">
    <source>
        <dbReference type="EMBL" id="GGX74283.1"/>
    </source>
</evidence>
<feature type="domain" description="CENP-V/GFA" evidence="4">
    <location>
        <begin position="7"/>
        <end position="37"/>
    </location>
</feature>
<dbReference type="EMBL" id="BMXR01000018">
    <property type="protein sequence ID" value="GGX74283.1"/>
    <property type="molecule type" value="Genomic_DNA"/>
</dbReference>
<reference evidence="5" key="2">
    <citation type="submission" date="2020-09" db="EMBL/GenBank/DDBJ databases">
        <authorList>
            <person name="Sun Q."/>
            <person name="Kim S."/>
        </authorList>
    </citation>
    <scope>NUCLEOTIDE SEQUENCE</scope>
    <source>
        <strain evidence="5">KCTC 22169</strain>
    </source>
</reference>
<organism evidence="5 6">
    <name type="scientific">Saccharospirillum salsuginis</name>
    <dbReference type="NCBI Taxonomy" id="418750"/>
    <lineage>
        <taxon>Bacteria</taxon>
        <taxon>Pseudomonadati</taxon>
        <taxon>Pseudomonadota</taxon>
        <taxon>Gammaproteobacteria</taxon>
        <taxon>Oceanospirillales</taxon>
        <taxon>Saccharospirillaceae</taxon>
        <taxon>Saccharospirillum</taxon>
    </lineage>
</organism>
<keyword evidence="3" id="KW-0862">Zinc</keyword>
<dbReference type="Proteomes" id="UP000626148">
    <property type="component" value="Unassembled WGS sequence"/>
</dbReference>
<comment type="caution">
    <text evidence="5">The sequence shown here is derived from an EMBL/GenBank/DDBJ whole genome shotgun (WGS) entry which is preliminary data.</text>
</comment>
<dbReference type="RefSeq" id="WP_189613453.1">
    <property type="nucleotide sequence ID" value="NZ_BMXR01000018.1"/>
</dbReference>
<sequence length="184" mass="20659">MTQSKTLTCDCGQVTLDIQNNPIVSTECLCADCQEAGAQLQALPGAKPLLDRHRATRFVLYRKDRVQCTQGRDRLREHRLTPQSPTRRVVAVCCNTPIFLEFAKGHWLSLYGNLWPAGSLPALDLRTMTRDRPEGVDLPDDVPNPQTHNLSFMARLLFAWAAIGFRAPKIDYVQGALNRKESGR</sequence>
<comment type="similarity">
    <text evidence="1">Belongs to the Gfa family.</text>
</comment>
<proteinExistence type="inferred from homology"/>
<keyword evidence="2" id="KW-0479">Metal-binding</keyword>
<protein>
    <recommendedName>
        <fullName evidence="4">CENP-V/GFA domain-containing protein</fullName>
    </recommendedName>
</protein>
<dbReference type="GO" id="GO:0016846">
    <property type="term" value="F:carbon-sulfur lyase activity"/>
    <property type="evidence" value="ECO:0007669"/>
    <property type="project" value="InterPro"/>
</dbReference>